<keyword evidence="4" id="KW-1185">Reference proteome</keyword>
<evidence type="ECO:0000313" key="2">
    <source>
        <dbReference type="EMBL" id="UZA52701.1"/>
    </source>
</evidence>
<reference evidence="2 3" key="1">
    <citation type="journal article" date="2022" name="BMC Microbiol.">
        <title>Whole genome sequencing of Moraxella bovis strains from North America reveals two genotypes with different genetic determinants.</title>
        <authorList>
            <person name="Wynn E.L."/>
            <person name="Hille M.M."/>
            <person name="Loy J.D."/>
            <person name="Schuller G."/>
            <person name="Kuhn K.L."/>
            <person name="Dickey A.M."/>
            <person name="Bono J.L."/>
            <person name="Clawson M.L."/>
        </authorList>
    </citation>
    <scope>NUCLEOTIDE SEQUENCE [LARGE SCALE GENOMIC DNA]</scope>
    <source>
        <strain evidence="1">SAM102599</strain>
        <strain evidence="2 3">SAM57978</strain>
    </source>
</reference>
<protein>
    <submittedName>
        <fullName evidence="2">Uncharacterized protein</fullName>
    </submittedName>
</protein>
<gene>
    <name evidence="1" type="ORF">LP092_05775</name>
    <name evidence="2" type="ORF">LP129_06090</name>
</gene>
<organism evidence="2 3">
    <name type="scientific">Moraxella bovis</name>
    <dbReference type="NCBI Taxonomy" id="476"/>
    <lineage>
        <taxon>Bacteria</taxon>
        <taxon>Pseudomonadati</taxon>
        <taxon>Pseudomonadota</taxon>
        <taxon>Gammaproteobacteria</taxon>
        <taxon>Moraxellales</taxon>
        <taxon>Moraxellaceae</taxon>
        <taxon>Moraxella</taxon>
    </lineage>
</organism>
<dbReference type="Proteomes" id="UP001163283">
    <property type="component" value="Chromosome"/>
</dbReference>
<dbReference type="RefSeq" id="WP_228157801.1">
    <property type="nucleotide sequence ID" value="NZ_CP030241.1"/>
</dbReference>
<dbReference type="Proteomes" id="UP001163632">
    <property type="component" value="Chromosome"/>
</dbReference>
<dbReference type="EMBL" id="CP087781">
    <property type="protein sequence ID" value="UZA52701.1"/>
    <property type="molecule type" value="Genomic_DNA"/>
</dbReference>
<evidence type="ECO:0000313" key="4">
    <source>
        <dbReference type="Proteomes" id="UP001163632"/>
    </source>
</evidence>
<dbReference type="AlphaFoldDB" id="A0AAQ2Q4V6"/>
<sequence>MPTTPIKLADIFNEIEKILLKAKQLIGGRAVILECQPIAKLLDLYSHHDFKQLAVVNDDEMLTLYRVL</sequence>
<dbReference type="EMBL" id="CP087830">
    <property type="protein sequence ID" value="UZA04247.1"/>
    <property type="molecule type" value="Genomic_DNA"/>
</dbReference>
<dbReference type="GeneID" id="77188902"/>
<evidence type="ECO:0000313" key="1">
    <source>
        <dbReference type="EMBL" id="UZA04247.1"/>
    </source>
</evidence>
<evidence type="ECO:0000313" key="3">
    <source>
        <dbReference type="Proteomes" id="UP001163283"/>
    </source>
</evidence>
<name>A0AAQ2Q4V6_MORBO</name>
<proteinExistence type="predicted"/>
<accession>A0AAQ2Q4V6</accession>